<dbReference type="InterPro" id="IPR046947">
    <property type="entry name" value="LytR-like"/>
</dbReference>
<dbReference type="GO" id="GO:0003677">
    <property type="term" value="F:DNA binding"/>
    <property type="evidence" value="ECO:0007669"/>
    <property type="project" value="InterPro"/>
</dbReference>
<dbReference type="Proteomes" id="UP000327148">
    <property type="component" value="Unassembled WGS sequence"/>
</dbReference>
<evidence type="ECO:0000256" key="1">
    <source>
        <dbReference type="ARBA" id="ARBA00022490"/>
    </source>
</evidence>
<keyword evidence="3" id="KW-0010">Activator</keyword>
<comment type="caution">
    <text evidence="5">The sequence shown here is derived from an EMBL/GenBank/DDBJ whole genome shotgun (WGS) entry which is preliminary data.</text>
</comment>
<dbReference type="PROSITE" id="PS50930">
    <property type="entry name" value="HTH_LYTTR"/>
    <property type="match status" value="1"/>
</dbReference>
<dbReference type="Gene3D" id="2.40.50.1020">
    <property type="entry name" value="LytTr DNA-binding domain"/>
    <property type="match status" value="1"/>
</dbReference>
<gene>
    <name evidence="5" type="ORF">F6I03_09230</name>
</gene>
<dbReference type="AlphaFoldDB" id="A0A5N1GI56"/>
<keyword evidence="2" id="KW-0902">Two-component regulatory system</keyword>
<dbReference type="Pfam" id="PF04397">
    <property type="entry name" value="LytTR"/>
    <property type="match status" value="1"/>
</dbReference>
<name>A0A5N1GI56_9LACT</name>
<protein>
    <submittedName>
        <fullName evidence="5">Response regulator transcription factor</fullName>
    </submittedName>
</protein>
<dbReference type="OrthoDB" id="9809318at2"/>
<dbReference type="PANTHER" id="PTHR37299:SF3">
    <property type="entry name" value="STAGE 0 SPORULATION PROTEIN A HOMOLOG"/>
    <property type="match status" value="1"/>
</dbReference>
<evidence type="ECO:0000313" key="6">
    <source>
        <dbReference type="Proteomes" id="UP000327148"/>
    </source>
</evidence>
<dbReference type="GO" id="GO:0000156">
    <property type="term" value="F:phosphorelay response regulator activity"/>
    <property type="evidence" value="ECO:0007669"/>
    <property type="project" value="InterPro"/>
</dbReference>
<proteinExistence type="predicted"/>
<dbReference type="SUPFAM" id="SSF52172">
    <property type="entry name" value="CheY-like"/>
    <property type="match status" value="1"/>
</dbReference>
<dbReference type="InterPro" id="IPR007492">
    <property type="entry name" value="LytTR_DNA-bd_dom"/>
</dbReference>
<reference evidence="5 6" key="1">
    <citation type="submission" date="2019-09" db="EMBL/GenBank/DDBJ databases">
        <title>Draft genome sequence assemblies of isolates from the urinary tract.</title>
        <authorList>
            <person name="Mores C.R."/>
            <person name="Putonti C."/>
            <person name="Wolfe A.J."/>
        </authorList>
    </citation>
    <scope>NUCLEOTIDE SEQUENCE [LARGE SCALE GENOMIC DNA]</scope>
    <source>
        <strain evidence="5 6">UMB623</strain>
    </source>
</reference>
<evidence type="ECO:0000256" key="2">
    <source>
        <dbReference type="ARBA" id="ARBA00023012"/>
    </source>
</evidence>
<dbReference type="STRING" id="119206.AWM72_04705"/>
<evidence type="ECO:0000256" key="3">
    <source>
        <dbReference type="ARBA" id="ARBA00023159"/>
    </source>
</evidence>
<evidence type="ECO:0000313" key="5">
    <source>
        <dbReference type="EMBL" id="KAA9299641.1"/>
    </source>
</evidence>
<dbReference type="RefSeq" id="WP_070430610.1">
    <property type="nucleotide sequence ID" value="NZ_VYWO01000008.1"/>
</dbReference>
<feature type="domain" description="HTH LytTR-type" evidence="4">
    <location>
        <begin position="143"/>
        <end position="243"/>
    </location>
</feature>
<dbReference type="InterPro" id="IPR011006">
    <property type="entry name" value="CheY-like_superfamily"/>
</dbReference>
<sequence length="243" mass="28311">MIDIYICMSDSPELKQFKHCILDYIMINNYDMQVSLATDNYSRLLCHQEENKNKLTLFFLDIHSCSQHNGIEVAAKIKETNPLASVVFISRRSDMMSMTFLYSIEALDFIVYGSNLNVEERIRNALDSVHKKYSNLNDRVGTYSISIDNKVKVFDINEIIYFESSSKVHRIILHYQGGSVEYYDQLKNIEHVNTLFFRCHQSFIVNINQIKEIDKKRKIIVLNNGETCPVSSRKLNDLLALFK</sequence>
<dbReference type="EMBL" id="VYWO01000008">
    <property type="protein sequence ID" value="KAA9299641.1"/>
    <property type="molecule type" value="Genomic_DNA"/>
</dbReference>
<dbReference type="PANTHER" id="PTHR37299">
    <property type="entry name" value="TRANSCRIPTIONAL REGULATOR-RELATED"/>
    <property type="match status" value="1"/>
</dbReference>
<dbReference type="Gene3D" id="3.40.50.2300">
    <property type="match status" value="1"/>
</dbReference>
<accession>A0A5N1GI56</accession>
<organism evidence="5 6">
    <name type="scientific">Aerococcus sanguinicola</name>
    <dbReference type="NCBI Taxonomy" id="119206"/>
    <lineage>
        <taxon>Bacteria</taxon>
        <taxon>Bacillati</taxon>
        <taxon>Bacillota</taxon>
        <taxon>Bacilli</taxon>
        <taxon>Lactobacillales</taxon>
        <taxon>Aerococcaceae</taxon>
        <taxon>Aerococcus</taxon>
    </lineage>
</organism>
<dbReference type="SMART" id="SM00850">
    <property type="entry name" value="LytTR"/>
    <property type="match status" value="1"/>
</dbReference>
<evidence type="ECO:0000259" key="4">
    <source>
        <dbReference type="PROSITE" id="PS50930"/>
    </source>
</evidence>
<keyword evidence="1" id="KW-0963">Cytoplasm</keyword>